<dbReference type="Gene3D" id="3.30.230.10">
    <property type="match status" value="1"/>
</dbReference>
<comment type="similarity">
    <text evidence="1">Belongs to the Mg-chelatase subunits D/I family. ComM subfamily.</text>
</comment>
<dbReference type="SMART" id="SM00382">
    <property type="entry name" value="AAA"/>
    <property type="match status" value="1"/>
</dbReference>
<keyword evidence="4" id="KW-1185">Reference proteome</keyword>
<feature type="domain" description="AAA+ ATPase" evidence="2">
    <location>
        <begin position="210"/>
        <end position="395"/>
    </location>
</feature>
<dbReference type="Pfam" id="PF13541">
    <property type="entry name" value="ChlI"/>
    <property type="match status" value="1"/>
</dbReference>
<dbReference type="InterPro" id="IPR027417">
    <property type="entry name" value="P-loop_NTPase"/>
</dbReference>
<accession>A0ABT9IVN8</accession>
<dbReference type="InterPro" id="IPR000523">
    <property type="entry name" value="Mg_chelatse_chII-like_cat_dom"/>
</dbReference>
<sequence>MYTKLLSSCLQGIDGKIIEVEVDLSNGLPAFHIVGLPDSAVRESIERVRAAIKNCGFNFPLQRITINLAPADLRKEGSSFDLAIALGILNASLQLNLNDLSHTLIIGELALDGSLRPVPGVLPMVDYAMKQGISRIILPYDNASEAALISHCEIISISHINDLKGKHYPIYVQNHNEAISQPKSSFDNEDFSDVKGQEQAKRALMISAAGMHNILLIGPPGSGKTMLMKRITSILPQLSDEEALEVTKIYSVTNKVKTIQELMKTRPLRSPHHTISQAGLIGGGSIPRPGEVSLAHRGVLYLDEFPEFPRHVLEVLRQPLEEREVTISRTKAVCNFPSQFILAASMNPCPCGYLGGEDNANTCKCSVNKINQYRSKISGPLLDRIDLHVEVQRVDYQMITSSLKQMSSTEMKERVQSAQKIQQQRYINKGIHFNGEAYGSMINEFCTLNTEIKQILHASFEALGLSARAFDRIRKTARTIADLDEKKDINSEHIAEAIQYRTLDRKFII</sequence>
<protein>
    <submittedName>
        <fullName evidence="3">YifB family Mg chelatase-like AAA ATPase</fullName>
    </submittedName>
</protein>
<name>A0ABT9IVN8_9BACL</name>
<dbReference type="Pfam" id="PF01078">
    <property type="entry name" value="Mg_chelatase"/>
    <property type="match status" value="1"/>
</dbReference>
<dbReference type="InterPro" id="IPR004482">
    <property type="entry name" value="Mg_chelat-rel"/>
</dbReference>
<gene>
    <name evidence="3" type="ORF">Q5Y73_04860</name>
</gene>
<dbReference type="RefSeq" id="WP_305990694.1">
    <property type="nucleotide sequence ID" value="NZ_JAVAMP010000001.1"/>
</dbReference>
<dbReference type="EMBL" id="JAVAMP010000001">
    <property type="protein sequence ID" value="MDP5273424.1"/>
    <property type="molecule type" value="Genomic_DNA"/>
</dbReference>
<evidence type="ECO:0000259" key="2">
    <source>
        <dbReference type="SMART" id="SM00382"/>
    </source>
</evidence>
<proteinExistence type="inferred from homology"/>
<evidence type="ECO:0000313" key="3">
    <source>
        <dbReference type="EMBL" id="MDP5273424.1"/>
    </source>
</evidence>
<evidence type="ECO:0000313" key="4">
    <source>
        <dbReference type="Proteomes" id="UP001231941"/>
    </source>
</evidence>
<dbReference type="InterPro" id="IPR045006">
    <property type="entry name" value="CHLI-like"/>
</dbReference>
<dbReference type="PANTHER" id="PTHR32039">
    <property type="entry name" value="MAGNESIUM-CHELATASE SUBUNIT CHLI"/>
    <property type="match status" value="1"/>
</dbReference>
<dbReference type="NCBIfam" id="TIGR00368">
    <property type="entry name" value="YifB family Mg chelatase-like AAA ATPase"/>
    <property type="match status" value="1"/>
</dbReference>
<dbReference type="InterPro" id="IPR003593">
    <property type="entry name" value="AAA+_ATPase"/>
</dbReference>
<evidence type="ECO:0000256" key="1">
    <source>
        <dbReference type="ARBA" id="ARBA00006354"/>
    </source>
</evidence>
<dbReference type="PANTHER" id="PTHR32039:SF7">
    <property type="entry name" value="COMPETENCE PROTEIN COMM"/>
    <property type="match status" value="1"/>
</dbReference>
<dbReference type="InterPro" id="IPR025158">
    <property type="entry name" value="Mg_chelat-rel_C"/>
</dbReference>
<dbReference type="InterPro" id="IPR014721">
    <property type="entry name" value="Ribsml_uS5_D2-typ_fold_subgr"/>
</dbReference>
<comment type="caution">
    <text evidence="3">The sequence shown here is derived from an EMBL/GenBank/DDBJ whole genome shotgun (WGS) entry which is preliminary data.</text>
</comment>
<dbReference type="Proteomes" id="UP001231941">
    <property type="component" value="Unassembled WGS sequence"/>
</dbReference>
<dbReference type="SUPFAM" id="SSF54211">
    <property type="entry name" value="Ribosomal protein S5 domain 2-like"/>
    <property type="match status" value="1"/>
</dbReference>
<reference evidence="3 4" key="1">
    <citation type="submission" date="2023-08" db="EMBL/GenBank/DDBJ databases">
        <authorList>
            <person name="Park J.-S."/>
        </authorList>
    </citation>
    <scope>NUCLEOTIDE SEQUENCE [LARGE SCALE GENOMIC DNA]</scope>
    <source>
        <strain evidence="3 4">2205SS18-9</strain>
    </source>
</reference>
<dbReference type="Gene3D" id="3.40.50.300">
    <property type="entry name" value="P-loop containing nucleotide triphosphate hydrolases"/>
    <property type="match status" value="1"/>
</dbReference>
<dbReference type="SUPFAM" id="SSF52540">
    <property type="entry name" value="P-loop containing nucleoside triphosphate hydrolases"/>
    <property type="match status" value="1"/>
</dbReference>
<dbReference type="Pfam" id="PF13335">
    <property type="entry name" value="Mg_chelatase_C"/>
    <property type="match status" value="1"/>
</dbReference>
<organism evidence="3 4">
    <name type="scientific">Chengkuizengella axinellae</name>
    <dbReference type="NCBI Taxonomy" id="3064388"/>
    <lineage>
        <taxon>Bacteria</taxon>
        <taxon>Bacillati</taxon>
        <taxon>Bacillota</taxon>
        <taxon>Bacilli</taxon>
        <taxon>Bacillales</taxon>
        <taxon>Paenibacillaceae</taxon>
        <taxon>Chengkuizengella</taxon>
    </lineage>
</organism>
<dbReference type="InterPro" id="IPR020568">
    <property type="entry name" value="Ribosomal_Su5_D2-typ_SF"/>
</dbReference>